<keyword evidence="3" id="KW-0378">Hydrolase</keyword>
<dbReference type="InterPro" id="IPR001478">
    <property type="entry name" value="PDZ"/>
</dbReference>
<dbReference type="CDD" id="cd06782">
    <property type="entry name" value="cpPDZ_CPP-like"/>
    <property type="match status" value="1"/>
</dbReference>
<dbReference type="PANTHER" id="PTHR32060">
    <property type="entry name" value="TAIL-SPECIFIC PROTEASE"/>
    <property type="match status" value="1"/>
</dbReference>
<dbReference type="EMBL" id="CABFUZ020000178">
    <property type="protein sequence ID" value="VVM07562.1"/>
    <property type="molecule type" value="Genomic_DNA"/>
</dbReference>
<dbReference type="RefSeq" id="WP_178087754.1">
    <property type="nucleotide sequence ID" value="NZ_CABFUZ020000178.1"/>
</dbReference>
<feature type="non-terminal residue" evidence="3">
    <location>
        <position position="400"/>
    </location>
</feature>
<evidence type="ECO:0000313" key="3">
    <source>
        <dbReference type="EMBL" id="VVM07562.1"/>
    </source>
</evidence>
<evidence type="ECO:0000259" key="2">
    <source>
        <dbReference type="PROSITE" id="PS50106"/>
    </source>
</evidence>
<accession>A0A5E6MGR7</accession>
<dbReference type="Gene3D" id="3.30.750.44">
    <property type="match status" value="1"/>
</dbReference>
<proteinExistence type="predicted"/>
<protein>
    <submittedName>
        <fullName evidence="3">Partial carboxyl-terminal processing protease</fullName>
        <ecNumber evidence="3">3.4.21.102</ecNumber>
    </submittedName>
</protein>
<dbReference type="SUPFAM" id="SSF52096">
    <property type="entry name" value="ClpP/crotonase"/>
    <property type="match status" value="1"/>
</dbReference>
<feature type="signal peptide" evidence="1">
    <location>
        <begin position="1"/>
        <end position="24"/>
    </location>
</feature>
<gene>
    <name evidence="3" type="primary">E3.4.21.102/prc/ctpA</name>
    <name evidence="3" type="ORF">MAMC_01692</name>
</gene>
<dbReference type="GO" id="GO:0004252">
    <property type="term" value="F:serine-type endopeptidase activity"/>
    <property type="evidence" value="ECO:0007669"/>
    <property type="project" value="UniProtKB-EC"/>
</dbReference>
<reference evidence="3" key="1">
    <citation type="submission" date="2019-09" db="EMBL/GenBank/DDBJ databases">
        <authorList>
            <person name="Cremers G."/>
        </authorList>
    </citation>
    <scope>NUCLEOTIDE SEQUENCE [LARGE SCALE GENOMIC DNA]</scope>
    <source>
        <strain evidence="3">3B</strain>
    </source>
</reference>
<dbReference type="Pfam" id="PF00595">
    <property type="entry name" value="PDZ"/>
    <property type="match status" value="1"/>
</dbReference>
<dbReference type="InterPro" id="IPR040573">
    <property type="entry name" value="TSP_N"/>
</dbReference>
<dbReference type="PANTHER" id="PTHR32060:SF22">
    <property type="entry name" value="CARBOXYL-TERMINAL-PROCESSING PEPTIDASE 3, CHLOROPLASTIC"/>
    <property type="match status" value="1"/>
</dbReference>
<evidence type="ECO:0000313" key="4">
    <source>
        <dbReference type="Proteomes" id="UP000381693"/>
    </source>
</evidence>
<feature type="chain" id="PRO_5022879526" evidence="1">
    <location>
        <begin position="25"/>
        <end position="400"/>
    </location>
</feature>
<dbReference type="InterPro" id="IPR036034">
    <property type="entry name" value="PDZ_sf"/>
</dbReference>
<keyword evidence="4" id="KW-1185">Reference proteome</keyword>
<organism evidence="3 4">
    <name type="scientific">Methylacidimicrobium cyclopophantes</name>
    <dbReference type="NCBI Taxonomy" id="1041766"/>
    <lineage>
        <taxon>Bacteria</taxon>
        <taxon>Pseudomonadati</taxon>
        <taxon>Verrucomicrobiota</taxon>
        <taxon>Methylacidimicrobium</taxon>
    </lineage>
</organism>
<dbReference type="Proteomes" id="UP000381693">
    <property type="component" value="Unassembled WGS sequence"/>
</dbReference>
<dbReference type="AlphaFoldDB" id="A0A5E6MGR7"/>
<comment type="caution">
    <text evidence="3">The sequence shown here is derived from an EMBL/GenBank/DDBJ whole genome shotgun (WGS) entry which is preliminary data.</text>
</comment>
<dbReference type="SUPFAM" id="SSF50156">
    <property type="entry name" value="PDZ domain-like"/>
    <property type="match status" value="1"/>
</dbReference>
<dbReference type="Gene3D" id="2.30.42.10">
    <property type="match status" value="1"/>
</dbReference>
<name>A0A5E6MGR7_9BACT</name>
<dbReference type="Pfam" id="PF17804">
    <property type="entry name" value="TSP_NTD"/>
    <property type="match status" value="1"/>
</dbReference>
<dbReference type="GO" id="GO:0006508">
    <property type="term" value="P:proteolysis"/>
    <property type="evidence" value="ECO:0007669"/>
    <property type="project" value="UniProtKB-KW"/>
</dbReference>
<dbReference type="SMART" id="SM00228">
    <property type="entry name" value="PDZ"/>
    <property type="match status" value="1"/>
</dbReference>
<feature type="domain" description="PDZ" evidence="2">
    <location>
        <begin position="229"/>
        <end position="300"/>
    </location>
</feature>
<dbReference type="PROSITE" id="PS50106">
    <property type="entry name" value="PDZ"/>
    <property type="match status" value="1"/>
</dbReference>
<evidence type="ECO:0000256" key="1">
    <source>
        <dbReference type="SAM" id="SignalP"/>
    </source>
</evidence>
<dbReference type="InterPro" id="IPR029045">
    <property type="entry name" value="ClpP/crotonase-like_dom_sf"/>
</dbReference>
<keyword evidence="3" id="KW-0645">Protease</keyword>
<dbReference type="Gene3D" id="3.90.226.10">
    <property type="entry name" value="2-enoyl-CoA Hydratase, Chain A, domain 1"/>
    <property type="match status" value="1"/>
</dbReference>
<keyword evidence="1" id="KW-0732">Signal</keyword>
<dbReference type="GO" id="GO:0030288">
    <property type="term" value="C:outer membrane-bounded periplasmic space"/>
    <property type="evidence" value="ECO:0007669"/>
    <property type="project" value="TreeGrafter"/>
</dbReference>
<dbReference type="GO" id="GO:0007165">
    <property type="term" value="P:signal transduction"/>
    <property type="evidence" value="ECO:0007669"/>
    <property type="project" value="TreeGrafter"/>
</dbReference>
<dbReference type="EC" id="3.4.21.102" evidence="3"/>
<sequence length="400" mass="45755">MRQLLRLVWLPALLLALAPAPLRAELDQTQCGKVAKLVAIFLQQAHFSQKPFDEHVSEVFLRNYLDALDFNHTIFLQSDIDEFEKKYGTTLGDYTRREDISPALDIYNRFLIRAAEQERGVESLLSQPHDFSKEETYRPDRSKLPWPKDEAEARELWRKRVKFELLQGLLAKENPAQTRKTVARRYSRFLKEMREADTEEILDYYLNALAHAYDPHSDYQSPSEAENFEINSIKLSLTGIGAVLKSEDGYPKIVSLVPGAPADLDKRLKPNDRIVAVQQEHGEPVDVVDMKLNKVVEQIRGERGTKVTLLVIPADATDESVRRSITLSRDVVKLTEQHAKAFVYERPEEPGRPAERFGVVQLPGFYEKCSDDVALLLKRLEKERVSGVVLDLRRNGCGML</sequence>